<dbReference type="EMBL" id="CAJVCH010112305">
    <property type="protein sequence ID" value="CAG7724662.1"/>
    <property type="molecule type" value="Genomic_DNA"/>
</dbReference>
<dbReference type="Proteomes" id="UP000708208">
    <property type="component" value="Unassembled WGS sequence"/>
</dbReference>
<comment type="caution">
    <text evidence="1">The sequence shown here is derived from an EMBL/GenBank/DDBJ whole genome shotgun (WGS) entry which is preliminary data.</text>
</comment>
<name>A0A8J2JU10_9HEXA</name>
<evidence type="ECO:0000313" key="1">
    <source>
        <dbReference type="EMBL" id="CAG7724662.1"/>
    </source>
</evidence>
<feature type="non-terminal residue" evidence="1">
    <location>
        <position position="34"/>
    </location>
</feature>
<reference evidence="1" key="1">
    <citation type="submission" date="2021-06" db="EMBL/GenBank/DDBJ databases">
        <authorList>
            <person name="Hodson N. C."/>
            <person name="Mongue J. A."/>
            <person name="Jaron S. K."/>
        </authorList>
    </citation>
    <scope>NUCLEOTIDE SEQUENCE</scope>
</reference>
<accession>A0A8J2JU10</accession>
<gene>
    <name evidence="1" type="ORF">AFUS01_LOCUS13666</name>
</gene>
<proteinExistence type="predicted"/>
<organism evidence="1 2">
    <name type="scientific">Allacma fusca</name>
    <dbReference type="NCBI Taxonomy" id="39272"/>
    <lineage>
        <taxon>Eukaryota</taxon>
        <taxon>Metazoa</taxon>
        <taxon>Ecdysozoa</taxon>
        <taxon>Arthropoda</taxon>
        <taxon>Hexapoda</taxon>
        <taxon>Collembola</taxon>
        <taxon>Symphypleona</taxon>
        <taxon>Sminthuridae</taxon>
        <taxon>Allacma</taxon>
    </lineage>
</organism>
<sequence length="34" mass="4160">LFIPVWKSAFVWDDVPSDYLIEYRFGDLREVKVR</sequence>
<protein>
    <submittedName>
        <fullName evidence="1">Uncharacterized protein</fullName>
    </submittedName>
</protein>
<keyword evidence="2" id="KW-1185">Reference proteome</keyword>
<dbReference type="AlphaFoldDB" id="A0A8J2JU10"/>
<evidence type="ECO:0000313" key="2">
    <source>
        <dbReference type="Proteomes" id="UP000708208"/>
    </source>
</evidence>